<dbReference type="InterPro" id="IPR016039">
    <property type="entry name" value="Thiolase-like"/>
</dbReference>
<keyword evidence="10" id="KW-1185">Reference proteome</keyword>
<evidence type="ECO:0000256" key="6">
    <source>
        <dbReference type="RuleBase" id="RU003557"/>
    </source>
</evidence>
<feature type="active site" description="Proton acceptor" evidence="5">
    <location>
        <position position="347"/>
    </location>
</feature>
<evidence type="ECO:0000256" key="3">
    <source>
        <dbReference type="ARBA" id="ARBA00023315"/>
    </source>
</evidence>
<keyword evidence="2 6" id="KW-0808">Transferase</keyword>
<dbReference type="PROSITE" id="PS00737">
    <property type="entry name" value="THIOLASE_2"/>
    <property type="match status" value="1"/>
</dbReference>
<organism evidence="9 10">
    <name type="scientific">Actinopolymorpha singaporensis</name>
    <dbReference type="NCBI Taxonomy" id="117157"/>
    <lineage>
        <taxon>Bacteria</taxon>
        <taxon>Bacillati</taxon>
        <taxon>Actinomycetota</taxon>
        <taxon>Actinomycetes</taxon>
        <taxon>Propionibacteriales</taxon>
        <taxon>Actinopolymorphaceae</taxon>
        <taxon>Actinopolymorpha</taxon>
    </lineage>
</organism>
<dbReference type="SUPFAM" id="SSF53901">
    <property type="entry name" value="Thiolase-like"/>
    <property type="match status" value="2"/>
</dbReference>
<dbReference type="InterPro" id="IPR020617">
    <property type="entry name" value="Thiolase_C"/>
</dbReference>
<feature type="domain" description="Thiolase C-terminal" evidence="8">
    <location>
        <begin position="267"/>
        <end position="390"/>
    </location>
</feature>
<evidence type="ECO:0000256" key="2">
    <source>
        <dbReference type="ARBA" id="ARBA00022679"/>
    </source>
</evidence>
<dbReference type="GO" id="GO:0006635">
    <property type="term" value="P:fatty acid beta-oxidation"/>
    <property type="evidence" value="ECO:0007669"/>
    <property type="project" value="TreeGrafter"/>
</dbReference>
<evidence type="ECO:0000259" key="7">
    <source>
        <dbReference type="Pfam" id="PF00108"/>
    </source>
</evidence>
<dbReference type="Proteomes" id="UP000198983">
    <property type="component" value="Chromosome I"/>
</dbReference>
<comment type="similarity">
    <text evidence="1 6">Belongs to the thiolase-like superfamily. Thiolase family.</text>
</comment>
<dbReference type="PANTHER" id="PTHR43853:SF2">
    <property type="entry name" value="3-OXOADIPYL-COA_3-OXO-5,6-DEHYDROSUBERYL-COA THIOLASE"/>
    <property type="match status" value="1"/>
</dbReference>
<accession>A0A1H1VD22</accession>
<protein>
    <recommendedName>
        <fullName evidence="4">acetyl-CoA C-acyltransferase</fullName>
        <ecNumber evidence="4">2.3.1.16</ecNumber>
    </recommendedName>
</protein>
<dbReference type="STRING" id="117157.SAMN04489717_3992"/>
<dbReference type="PANTHER" id="PTHR43853">
    <property type="entry name" value="3-KETOACYL-COA THIOLASE, PEROXISOMAL"/>
    <property type="match status" value="1"/>
</dbReference>
<dbReference type="InterPro" id="IPR050215">
    <property type="entry name" value="Thiolase-like_sf_Thiolase"/>
</dbReference>
<evidence type="ECO:0000256" key="1">
    <source>
        <dbReference type="ARBA" id="ARBA00010982"/>
    </source>
</evidence>
<dbReference type="EC" id="2.3.1.16" evidence="4"/>
<feature type="active site" description="Acyl-thioester intermediate" evidence="5">
    <location>
        <position position="94"/>
    </location>
</feature>
<dbReference type="PROSITE" id="PS00099">
    <property type="entry name" value="THIOLASE_3"/>
    <property type="match status" value="1"/>
</dbReference>
<dbReference type="RefSeq" id="WP_092655128.1">
    <property type="nucleotide sequence ID" value="NZ_LT629732.1"/>
</dbReference>
<dbReference type="NCBIfam" id="TIGR01930">
    <property type="entry name" value="AcCoA-C-Actrans"/>
    <property type="match status" value="1"/>
</dbReference>
<dbReference type="CDD" id="cd00751">
    <property type="entry name" value="thiolase"/>
    <property type="match status" value="1"/>
</dbReference>
<dbReference type="GO" id="GO:0010124">
    <property type="term" value="P:phenylacetate catabolic process"/>
    <property type="evidence" value="ECO:0007669"/>
    <property type="project" value="TreeGrafter"/>
</dbReference>
<name>A0A1H1VD22_9ACTN</name>
<dbReference type="EMBL" id="LT629732">
    <property type="protein sequence ID" value="SDS82089.1"/>
    <property type="molecule type" value="Genomic_DNA"/>
</dbReference>
<dbReference type="InterPro" id="IPR020610">
    <property type="entry name" value="Thiolase_AS"/>
</dbReference>
<evidence type="ECO:0000256" key="4">
    <source>
        <dbReference type="ARBA" id="ARBA00024073"/>
    </source>
</evidence>
<reference evidence="9 10" key="1">
    <citation type="submission" date="2016-10" db="EMBL/GenBank/DDBJ databases">
        <authorList>
            <person name="de Groot N.N."/>
        </authorList>
    </citation>
    <scope>NUCLEOTIDE SEQUENCE [LARGE SCALE GENOMIC DNA]</scope>
    <source>
        <strain evidence="9 10">DSM 22024</strain>
    </source>
</reference>
<feature type="domain" description="Thiolase N-terminal" evidence="7">
    <location>
        <begin position="8"/>
        <end position="259"/>
    </location>
</feature>
<evidence type="ECO:0000313" key="9">
    <source>
        <dbReference type="EMBL" id="SDS82089.1"/>
    </source>
</evidence>
<evidence type="ECO:0000256" key="5">
    <source>
        <dbReference type="PIRSR" id="PIRSR000429-1"/>
    </source>
</evidence>
<dbReference type="InterPro" id="IPR020613">
    <property type="entry name" value="Thiolase_CS"/>
</dbReference>
<dbReference type="AlphaFoldDB" id="A0A1H1VD22"/>
<proteinExistence type="inferred from homology"/>
<evidence type="ECO:0000259" key="8">
    <source>
        <dbReference type="Pfam" id="PF02803"/>
    </source>
</evidence>
<dbReference type="GO" id="GO:0003988">
    <property type="term" value="F:acetyl-CoA C-acyltransferase activity"/>
    <property type="evidence" value="ECO:0007669"/>
    <property type="project" value="UniProtKB-EC"/>
</dbReference>
<dbReference type="GO" id="GO:0005737">
    <property type="term" value="C:cytoplasm"/>
    <property type="evidence" value="ECO:0007669"/>
    <property type="project" value="UniProtKB-ARBA"/>
</dbReference>
<dbReference type="Pfam" id="PF02803">
    <property type="entry name" value="Thiolase_C"/>
    <property type="match status" value="1"/>
</dbReference>
<keyword evidence="3 6" id="KW-0012">Acyltransferase</keyword>
<dbReference type="Pfam" id="PF00108">
    <property type="entry name" value="Thiolase_N"/>
    <property type="match status" value="1"/>
</dbReference>
<gene>
    <name evidence="9" type="ORF">SAMN04489717_3992</name>
</gene>
<dbReference type="InterPro" id="IPR020616">
    <property type="entry name" value="Thiolase_N"/>
</dbReference>
<sequence>MPRELRDVVFVDGVRTPFGKAGGMYAETRADDLVIKCIRELLRRNASLPAERIDDVAIAATTQTGDQGLTIGRTAALLAGLPKTVPGFAVDRMCAGAMTAVTTTASGIAFGAYDVVIAGGVEHMGHHPMGEGVDPNPRIISEKLVDPSALVMGQTAENLHDRFPGITKERADAYAAASQRKLAKAYADNAIQPDLVPIATRSTEEGWGLATVDEPPRPDTTVEALAQLRTPFRPHGRVTAGNSAGLNDGATACLLSSEEVAKELGLTPKMRLVAYSFVGVEPEVMGEGPIPATEKVLAQAGLTMDDIGLIEINEAFAVQVLAFCDHFGLREDDPRLNPYGGAIAVGHPLASSGVRLMLQLAREFEDRPDVRYGLTTLCVGIGMGGSVVWENPHWQGAA</sequence>
<dbReference type="Gene3D" id="3.40.47.10">
    <property type="match status" value="1"/>
</dbReference>
<feature type="active site" description="Proton acceptor" evidence="5">
    <location>
        <position position="378"/>
    </location>
</feature>
<dbReference type="PIRSF" id="PIRSF000429">
    <property type="entry name" value="Ac-CoA_Ac_transf"/>
    <property type="match status" value="1"/>
</dbReference>
<dbReference type="OrthoDB" id="4440515at2"/>
<evidence type="ECO:0000313" key="10">
    <source>
        <dbReference type="Proteomes" id="UP000198983"/>
    </source>
</evidence>
<dbReference type="InterPro" id="IPR002155">
    <property type="entry name" value="Thiolase"/>
</dbReference>